<dbReference type="EMBL" id="CP060697">
    <property type="protein sequence ID" value="QNM83126.1"/>
    <property type="molecule type" value="Genomic_DNA"/>
</dbReference>
<name>A0A7G9L3C7_9SPHN</name>
<dbReference type="AlphaFoldDB" id="A0A7G9L3C7"/>
<keyword evidence="1" id="KW-1133">Transmembrane helix</keyword>
<keyword evidence="1" id="KW-0472">Membrane</keyword>
<sequence length="50" mass="5773">MAHEEEPFLTHPPTPEVARHVKDYTLMIAMLKWGAIISFVIAFLVMYIIT</sequence>
<keyword evidence="3" id="KW-1185">Reference proteome</keyword>
<evidence type="ECO:0008006" key="4">
    <source>
        <dbReference type="Google" id="ProtNLM"/>
    </source>
</evidence>
<accession>A0A7G9L3C7</accession>
<keyword evidence="1" id="KW-0812">Transmembrane</keyword>
<evidence type="ECO:0000313" key="3">
    <source>
        <dbReference type="Proteomes" id="UP000515861"/>
    </source>
</evidence>
<reference evidence="2 3" key="1">
    <citation type="submission" date="2020-08" db="EMBL/GenBank/DDBJ databases">
        <title>Sphingomonas sp. sand1-3 16S ribosomal RNA gene Genome sequencing and assembly.</title>
        <authorList>
            <person name="Kang M."/>
        </authorList>
    </citation>
    <scope>NUCLEOTIDE SEQUENCE [LARGE SCALE GENOMIC DNA]</scope>
    <source>
        <strain evidence="3">sand1-3</strain>
    </source>
</reference>
<dbReference type="Proteomes" id="UP000515861">
    <property type="component" value="Chromosome"/>
</dbReference>
<feature type="transmembrane region" description="Helical" evidence="1">
    <location>
        <begin position="24"/>
        <end position="49"/>
    </location>
</feature>
<organism evidence="2 3">
    <name type="scientific">Sphingomonas sabuli</name>
    <dbReference type="NCBI Taxonomy" id="2764186"/>
    <lineage>
        <taxon>Bacteria</taxon>
        <taxon>Pseudomonadati</taxon>
        <taxon>Pseudomonadota</taxon>
        <taxon>Alphaproteobacteria</taxon>
        <taxon>Sphingomonadales</taxon>
        <taxon>Sphingomonadaceae</taxon>
        <taxon>Sphingomonas</taxon>
    </lineage>
</organism>
<evidence type="ECO:0000256" key="1">
    <source>
        <dbReference type="SAM" id="Phobius"/>
    </source>
</evidence>
<evidence type="ECO:0000313" key="2">
    <source>
        <dbReference type="EMBL" id="QNM83126.1"/>
    </source>
</evidence>
<gene>
    <name evidence="2" type="ORF">H8M03_01830</name>
</gene>
<protein>
    <recommendedName>
        <fullName evidence="4">Aa3-type cytochrome c oxidase subunit IV</fullName>
    </recommendedName>
</protein>
<dbReference type="KEGG" id="ssau:H8M03_01830"/>
<proteinExistence type="predicted"/>
<dbReference type="RefSeq" id="WP_187480081.1">
    <property type="nucleotide sequence ID" value="NZ_CP060697.1"/>
</dbReference>